<dbReference type="SMART" id="SM00490">
    <property type="entry name" value="HELICc"/>
    <property type="match status" value="1"/>
</dbReference>
<dbReference type="InterPro" id="IPR055124">
    <property type="entry name" value="PIN-like_DDX60"/>
</dbReference>
<protein>
    <recommendedName>
        <fullName evidence="10">DEAD/DEAH box helicase</fullName>
    </recommendedName>
</protein>
<dbReference type="InterPro" id="IPR014001">
    <property type="entry name" value="Helicase_ATP-bd"/>
</dbReference>
<feature type="domain" description="Helicase C-terminal" evidence="7">
    <location>
        <begin position="1135"/>
        <end position="1339"/>
    </location>
</feature>
<dbReference type="InterPro" id="IPR052431">
    <property type="entry name" value="SKI2_subfamily_helicases"/>
</dbReference>
<evidence type="ECO:0000259" key="7">
    <source>
        <dbReference type="PROSITE" id="PS51194"/>
    </source>
</evidence>
<dbReference type="PROSITE" id="PS51194">
    <property type="entry name" value="HELICASE_CTER"/>
    <property type="match status" value="1"/>
</dbReference>
<dbReference type="FunCoup" id="A0A2P6N154">
    <property type="interactions" value="41"/>
</dbReference>
<dbReference type="PANTHER" id="PTHR44533">
    <property type="entry name" value="DEAD/H RNA HELICASE, PUTATIVE-RELATED"/>
    <property type="match status" value="1"/>
</dbReference>
<organism evidence="8 9">
    <name type="scientific">Planoprotostelium fungivorum</name>
    <dbReference type="NCBI Taxonomy" id="1890364"/>
    <lineage>
        <taxon>Eukaryota</taxon>
        <taxon>Amoebozoa</taxon>
        <taxon>Evosea</taxon>
        <taxon>Variosea</taxon>
        <taxon>Cavosteliida</taxon>
        <taxon>Cavosteliaceae</taxon>
        <taxon>Planoprotostelium</taxon>
    </lineage>
</organism>
<dbReference type="GO" id="GO:0016787">
    <property type="term" value="F:hydrolase activity"/>
    <property type="evidence" value="ECO:0007669"/>
    <property type="project" value="UniProtKB-KW"/>
</dbReference>
<dbReference type="Pfam" id="PF00270">
    <property type="entry name" value="DEAD"/>
    <property type="match status" value="1"/>
</dbReference>
<dbReference type="InterPro" id="IPR027417">
    <property type="entry name" value="P-loop_NTPase"/>
</dbReference>
<dbReference type="InParanoid" id="A0A2P6N154"/>
<dbReference type="PANTHER" id="PTHR44533:SF4">
    <property type="entry name" value="DEAD_H RNA HELICASE, PUTATIVE-RELATED"/>
    <property type="match status" value="1"/>
</dbReference>
<dbReference type="OrthoDB" id="64767at2759"/>
<feature type="compositionally biased region" description="Basic and acidic residues" evidence="5">
    <location>
        <begin position="555"/>
        <end position="564"/>
    </location>
</feature>
<dbReference type="Gene3D" id="3.40.50.300">
    <property type="entry name" value="P-loop containing nucleotide triphosphate hydrolases"/>
    <property type="match status" value="2"/>
</dbReference>
<feature type="region of interest" description="Disordered" evidence="5">
    <location>
        <begin position="555"/>
        <end position="601"/>
    </location>
</feature>
<keyword evidence="4" id="KW-0067">ATP-binding</keyword>
<dbReference type="GO" id="GO:0003676">
    <property type="term" value="F:nucleic acid binding"/>
    <property type="evidence" value="ECO:0007669"/>
    <property type="project" value="InterPro"/>
</dbReference>
<dbReference type="EMBL" id="MDYQ01000257">
    <property type="protein sequence ID" value="PRP77679.1"/>
    <property type="molecule type" value="Genomic_DNA"/>
</dbReference>
<accession>A0A2P6N154</accession>
<evidence type="ECO:0008006" key="10">
    <source>
        <dbReference type="Google" id="ProtNLM"/>
    </source>
</evidence>
<keyword evidence="1" id="KW-0547">Nucleotide-binding</keyword>
<dbReference type="InterPro" id="IPR011545">
    <property type="entry name" value="DEAD/DEAH_box_helicase_dom"/>
</dbReference>
<dbReference type="FunFam" id="3.40.50.300:FF:001039">
    <property type="entry name" value="ATP-dependent RNA helicase DDX60"/>
    <property type="match status" value="1"/>
</dbReference>
<dbReference type="SUPFAM" id="SSF52540">
    <property type="entry name" value="P-loop containing nucleoside triphosphate hydrolases"/>
    <property type="match status" value="1"/>
</dbReference>
<evidence type="ECO:0000313" key="9">
    <source>
        <dbReference type="Proteomes" id="UP000241769"/>
    </source>
</evidence>
<evidence type="ECO:0000256" key="4">
    <source>
        <dbReference type="ARBA" id="ARBA00022840"/>
    </source>
</evidence>
<dbReference type="SMART" id="SM00487">
    <property type="entry name" value="DEXDc"/>
    <property type="match status" value="1"/>
</dbReference>
<dbReference type="GO" id="GO:0005524">
    <property type="term" value="F:ATP binding"/>
    <property type="evidence" value="ECO:0007669"/>
    <property type="project" value="UniProtKB-KW"/>
</dbReference>
<feature type="region of interest" description="Disordered" evidence="5">
    <location>
        <begin position="1"/>
        <end position="33"/>
    </location>
</feature>
<comment type="caution">
    <text evidence="8">The sequence shown here is derived from an EMBL/GenBank/DDBJ whole genome shotgun (WGS) entry which is preliminary data.</text>
</comment>
<gene>
    <name evidence="8" type="ORF">PROFUN_00540</name>
</gene>
<dbReference type="GO" id="GO:0005737">
    <property type="term" value="C:cytoplasm"/>
    <property type="evidence" value="ECO:0007669"/>
    <property type="project" value="TreeGrafter"/>
</dbReference>
<evidence type="ECO:0000256" key="2">
    <source>
        <dbReference type="ARBA" id="ARBA00022801"/>
    </source>
</evidence>
<keyword evidence="2" id="KW-0378">Hydrolase</keyword>
<evidence type="ECO:0000256" key="3">
    <source>
        <dbReference type="ARBA" id="ARBA00022806"/>
    </source>
</evidence>
<dbReference type="Pfam" id="PF00271">
    <property type="entry name" value="Helicase_C"/>
    <property type="match status" value="1"/>
</dbReference>
<keyword evidence="3" id="KW-0347">Helicase</keyword>
<feature type="compositionally biased region" description="Basic and acidic residues" evidence="5">
    <location>
        <begin position="570"/>
        <end position="580"/>
    </location>
</feature>
<dbReference type="InterPro" id="IPR001650">
    <property type="entry name" value="Helicase_C-like"/>
</dbReference>
<feature type="domain" description="Helicase ATP-binding" evidence="6">
    <location>
        <begin position="774"/>
        <end position="941"/>
    </location>
</feature>
<proteinExistence type="predicted"/>
<dbReference type="Pfam" id="PF23002">
    <property type="entry name" value="PIN-like_DDX60"/>
    <property type="match status" value="1"/>
</dbReference>
<keyword evidence="9" id="KW-1185">Reference proteome</keyword>
<dbReference type="STRING" id="1890364.A0A2P6N154"/>
<name>A0A2P6N154_9EUKA</name>
<dbReference type="PROSITE" id="PS51192">
    <property type="entry name" value="HELICASE_ATP_BIND_1"/>
    <property type="match status" value="1"/>
</dbReference>
<evidence type="ECO:0000256" key="5">
    <source>
        <dbReference type="SAM" id="MobiDB-lite"/>
    </source>
</evidence>
<evidence type="ECO:0000256" key="1">
    <source>
        <dbReference type="ARBA" id="ARBA00022741"/>
    </source>
</evidence>
<dbReference type="Proteomes" id="UP000241769">
    <property type="component" value="Unassembled WGS sequence"/>
</dbReference>
<evidence type="ECO:0000259" key="6">
    <source>
        <dbReference type="PROSITE" id="PS51192"/>
    </source>
</evidence>
<sequence length="1681" mass="189481">MSSEQTDNPKSEFAGLEDKDTMNKLAHASDPTDRETQYIVDKIKNLELDSSTTSTTLTTSIKEVLSEVEKRTSFHYIDFLAEFGATELFLISGDGLLSWILDLHHIDHHSGGQSLPILWTVEKFLSDLIARNGTFRIFFFKDEQMEAAWTGSKGLMRKLLIAHLEKNTTTSVDSVDLPWVNPKSWEDYTSRYQPAFLLLNLSQRQREDCDNDFLEIVQYGVFSTQQKENVLDIDELSFDGTKILAFSGDRSEVLRDRLGGLGPQLLRYMQSRTVENVKKGDVNWIEENSLRNTLSLTALRNLLQGQVTNEDVWLAQAFTQYLQVLESLSLSQRSHKISTELSGSEEWKRLSQFVKRVAGEIARIVDGKIAEISDDTFVDLIDGRLFCVTAVLWDGVVDGKFWEKVSQGLTLPQAQPIQLSKYQKMISPVQDNSSSEPIRITLSNSLLHKVIPDLFKSRFVDVDNSDVDAPVDEQTAARLSEDSLKYFQYEKKPEAEMKKWKQMKVAQRQEAALTKYAANLLVDSPAKRVVLAQEDTNIERQRKIRVALESLEEKKEAEVEEKAGKKEKKEKKVVVKKKDQMIQANKQKKHSAAQTSHTTKLENDNAQLKKLIKDGKHSSNEAKKLVASIEKFAVQCFREEQHAVGVDAVLAVLDYWTNMTNKEDGKSEKVMENLFCGLQLALRSAPADAMSPAQKTQIMKTAVLLGFPDFISDLEKHLDTKNSGVKPLKITTKRDTSAIRYQLLNVSYNLKRPLGKAQDNRVSFMPDDWQKRLLDVVDAEESALICAATSSGKTFISFYAMESILRLDSNSVVVFVAPTKALVNQMEAEVSARFSKTYRSTGKFLCGVFTRDYKKNLDNCQVLITVPACLEILMLNPAKLNWTKTIRYVVLDEVHCLGQENGEVWQRLLMTINCPFLALSATIGNLDQLYGWMSGISQSKGKKLHLVHYKERFNYLKMSYVDSKGENQGLNPLFALNLKAVKQEKQLPDIKLLPEDCVQSLEILKGVPGIESELRELQPEAFFSHLKEQKTWNISMKDASAYEDAIKKLFLRCLLEKPTETEAALQKHDPGMKTHDCRSEEDVFKILDELKAKELLPTIVFHLSRAGCEALALALTKKLSDAEMEYRRQKGTQGQIDKLTEAIERESVRAKRDRDIIESANSEGKAIPPDVENRQKNLTDMQNKLNLLAKVDKKYGFFPRNISVTMEDIKEHHKWADPNDPLVQGLLRGIGVHHGGVDKGYRKAVERMFRLKQLAVIFGTATLSLGLNMPCKCVVMCRDSILINGVQFRQMAGRAGRRGFDLEGRVILAGLPASKIKRLLANRLPDIISSSPVTPTSALRLMVSHAINRADPQVASVAKTFISHPLFFNNANNQVGLEKEIVTGSHLLLSVEYLLREGVIENNGMPAGVGALAYHLYWLEPNNFWLVALLRSGLFDDLTARTARDPDQVLRLAEVLSNLFCRIPLHKSQTSESGPSLVVLPPLPEDFQRHLQEHEERLKGYSRDFAAWFVKKFGESIGHDNVMPLSSIKLNPSATLSPLAEKVKSVSGTPSYVSNFVGVSGLEPERSDLTEICNTIRSGVPIERSILPGIDAQSRFNSYIVDVLRHGDRKAIVLHNRVRPEVLYESLREFGLILTILSVEMRRRAESTTQNVTAAAATATLFETLTVRFKQTFNSTFEVNK</sequence>
<reference evidence="8 9" key="1">
    <citation type="journal article" date="2018" name="Genome Biol. Evol.">
        <title>Multiple Roots of Fruiting Body Formation in Amoebozoa.</title>
        <authorList>
            <person name="Hillmann F."/>
            <person name="Forbes G."/>
            <person name="Novohradska S."/>
            <person name="Ferling I."/>
            <person name="Riege K."/>
            <person name="Groth M."/>
            <person name="Westermann M."/>
            <person name="Marz M."/>
            <person name="Spaller T."/>
            <person name="Winckler T."/>
            <person name="Schaap P."/>
            <person name="Glockner G."/>
        </authorList>
    </citation>
    <scope>NUCLEOTIDE SEQUENCE [LARGE SCALE GENOMIC DNA]</scope>
    <source>
        <strain evidence="8 9">Jena</strain>
    </source>
</reference>
<dbReference type="GO" id="GO:0004386">
    <property type="term" value="F:helicase activity"/>
    <property type="evidence" value="ECO:0007669"/>
    <property type="project" value="UniProtKB-KW"/>
</dbReference>
<evidence type="ECO:0000313" key="8">
    <source>
        <dbReference type="EMBL" id="PRP77679.1"/>
    </source>
</evidence>